<protein>
    <recommendedName>
        <fullName evidence="3 5">6-carboxy-5,6,7,8-tetrahydropterin synthase</fullName>
        <ecNumber evidence="5">4.-.-.-</ecNumber>
    </recommendedName>
</protein>
<dbReference type="RefSeq" id="WP_040200670.1">
    <property type="nucleotide sequence ID" value="NZ_CP010311.1"/>
</dbReference>
<evidence type="ECO:0000256" key="6">
    <source>
        <dbReference type="PIRSR" id="PIRSR006113-1"/>
    </source>
</evidence>
<reference evidence="8 9" key="1">
    <citation type="journal article" date="2015" name="Genome Announc.">
        <title>Genomes of Geoalkalibacter ferrihydriticus Z-0531T and Geoalkalibacter subterraneus Red1T, Two Haloalkaliphilic Metal-Reducing Deltaproteobacteria.</title>
        <authorList>
            <person name="Badalamenti J.P."/>
            <person name="Krajmalnik-Brown R."/>
            <person name="Torres C.I."/>
            <person name="Bond D.R."/>
        </authorList>
    </citation>
    <scope>NUCLEOTIDE SEQUENCE [LARGE SCALE GENOMIC DNA]</scope>
    <source>
        <strain evidence="8 9">Red1</strain>
    </source>
</reference>
<dbReference type="GO" id="GO:0008616">
    <property type="term" value="P:tRNA queuosine(34) biosynthetic process"/>
    <property type="evidence" value="ECO:0007669"/>
    <property type="project" value="UniProtKB-KW"/>
</dbReference>
<comment type="catalytic activity">
    <reaction evidence="4 5">
        <text>7,8-dihydroneopterin 3'-triphosphate + H2O = 6-carboxy-5,6,7,8-tetrahydropterin + triphosphate + acetaldehyde + 2 H(+)</text>
        <dbReference type="Rhea" id="RHEA:27966"/>
        <dbReference type="ChEBI" id="CHEBI:15343"/>
        <dbReference type="ChEBI" id="CHEBI:15377"/>
        <dbReference type="ChEBI" id="CHEBI:15378"/>
        <dbReference type="ChEBI" id="CHEBI:18036"/>
        <dbReference type="ChEBI" id="CHEBI:58462"/>
        <dbReference type="ChEBI" id="CHEBI:61032"/>
        <dbReference type="EC" id="4.1.2.50"/>
    </reaction>
</comment>
<dbReference type="SUPFAM" id="SSF55620">
    <property type="entry name" value="Tetrahydrobiopterin biosynthesis enzymes-like"/>
    <property type="match status" value="1"/>
</dbReference>
<dbReference type="KEGG" id="gsb:GSUB_10270"/>
<dbReference type="AlphaFoldDB" id="A0A0B5FHL9"/>
<dbReference type="GO" id="GO:0046872">
    <property type="term" value="F:metal ion binding"/>
    <property type="evidence" value="ECO:0007669"/>
    <property type="project" value="UniProtKB-KW"/>
</dbReference>
<feature type="binding site" evidence="7">
    <location>
        <position position="14"/>
    </location>
    <ligand>
        <name>Zn(2+)</name>
        <dbReference type="ChEBI" id="CHEBI:29105"/>
    </ligand>
</feature>
<comment type="similarity">
    <text evidence="2 5">Belongs to the PTPS family. QueD subfamily.</text>
</comment>
<keyword evidence="5" id="KW-0671">Queuosine biosynthesis</keyword>
<dbReference type="Proteomes" id="UP000035036">
    <property type="component" value="Chromosome"/>
</dbReference>
<dbReference type="EMBL" id="CP010311">
    <property type="protein sequence ID" value="AJF06863.1"/>
    <property type="molecule type" value="Genomic_DNA"/>
</dbReference>
<feature type="active site" description="Charge relay system" evidence="6">
    <location>
        <position position="112"/>
    </location>
</feature>
<dbReference type="Gene3D" id="3.30.479.10">
    <property type="entry name" value="6-pyruvoyl tetrahydropterin synthase/QueD"/>
    <property type="match status" value="1"/>
</dbReference>
<keyword evidence="5 7" id="KW-0479">Metal-binding</keyword>
<dbReference type="STRING" id="483547.GSUB_10270"/>
<comment type="cofactor">
    <cofactor evidence="5 7">
        <name>Zn(2+)</name>
        <dbReference type="ChEBI" id="CHEBI:29105"/>
    </cofactor>
    <text evidence="5 7">Binds 1 zinc ion per subunit.</text>
</comment>
<evidence type="ECO:0000256" key="1">
    <source>
        <dbReference type="ARBA" id="ARBA00005061"/>
    </source>
</evidence>
<name>A0A0B5FHL9_9BACT</name>
<dbReference type="InterPro" id="IPR038418">
    <property type="entry name" value="6-PTP_synth/QueD_sf"/>
</dbReference>
<comment type="pathway">
    <text evidence="1 5">Purine metabolism; 7-cyano-7-deazaguanine biosynthesis.</text>
</comment>
<dbReference type="Pfam" id="PF01242">
    <property type="entry name" value="PTPS"/>
    <property type="match status" value="1"/>
</dbReference>
<dbReference type="PIRSF" id="PIRSF006113">
    <property type="entry name" value="PTP_synth"/>
    <property type="match status" value="1"/>
</dbReference>
<dbReference type="NCBIfam" id="TIGR03367">
    <property type="entry name" value="queuosine_QueD"/>
    <property type="match status" value="1"/>
</dbReference>
<accession>A0A0B5FHL9</accession>
<dbReference type="InterPro" id="IPR007115">
    <property type="entry name" value="6-PTP_synth/QueD"/>
</dbReference>
<evidence type="ECO:0000256" key="7">
    <source>
        <dbReference type="PIRSR" id="PIRSR006113-2"/>
    </source>
</evidence>
<keyword evidence="5 7" id="KW-0862">Zinc</keyword>
<evidence type="ECO:0000256" key="5">
    <source>
        <dbReference type="PIRNR" id="PIRNR006113"/>
    </source>
</evidence>
<feature type="active site" description="Charge relay system" evidence="6">
    <location>
        <position position="67"/>
    </location>
</feature>
<dbReference type="HOGENOM" id="CLU_111016_6_3_7"/>
<dbReference type="PANTHER" id="PTHR12589:SF8">
    <property type="entry name" value="6-CARBOXY-5,6,7,8-TETRAHYDROPTERIN SYNTHASE"/>
    <property type="match status" value="1"/>
</dbReference>
<evidence type="ECO:0000256" key="4">
    <source>
        <dbReference type="ARBA" id="ARBA00048807"/>
    </source>
</evidence>
<keyword evidence="5" id="KW-0456">Lyase</keyword>
<dbReference type="OrthoDB" id="9804698at2"/>
<dbReference type="UniPathway" id="UPA00391"/>
<evidence type="ECO:0000313" key="9">
    <source>
        <dbReference type="Proteomes" id="UP000035036"/>
    </source>
</evidence>
<organism evidence="8 9">
    <name type="scientific">Geoalkalibacter subterraneus</name>
    <dbReference type="NCBI Taxonomy" id="483547"/>
    <lineage>
        <taxon>Bacteria</taxon>
        <taxon>Pseudomonadati</taxon>
        <taxon>Thermodesulfobacteriota</taxon>
        <taxon>Desulfuromonadia</taxon>
        <taxon>Desulfuromonadales</taxon>
        <taxon>Geoalkalibacteraceae</taxon>
        <taxon>Geoalkalibacter</taxon>
    </lineage>
</organism>
<evidence type="ECO:0000256" key="2">
    <source>
        <dbReference type="ARBA" id="ARBA00008900"/>
    </source>
</evidence>
<dbReference type="PANTHER" id="PTHR12589">
    <property type="entry name" value="PYRUVOYL TETRAHYDROBIOPTERIN SYNTHASE"/>
    <property type="match status" value="1"/>
</dbReference>
<evidence type="ECO:0000256" key="3">
    <source>
        <dbReference type="ARBA" id="ARBA00018141"/>
    </source>
</evidence>
<feature type="binding site" evidence="7">
    <location>
        <position position="27"/>
    </location>
    <ligand>
        <name>Zn(2+)</name>
        <dbReference type="ChEBI" id="CHEBI:29105"/>
    </ligand>
</feature>
<proteinExistence type="inferred from homology"/>
<gene>
    <name evidence="8" type="ORF">GSUB_10270</name>
</gene>
<sequence length="123" mass="14073">MFLLKIQSHFAAAHNLIHYQGDCENLHGHNWKVEVEVGAHELDKSGLAVDFKVLKRETNRVLDLLDHKYLNEVKPFDELSPSSENISRFVFEQLTESLNDGNVFVKRVTVWESDNACASYVAD</sequence>
<feature type="binding site" evidence="7">
    <location>
        <position position="29"/>
    </location>
    <ligand>
        <name>Zn(2+)</name>
        <dbReference type="ChEBI" id="CHEBI:29105"/>
    </ligand>
</feature>
<feature type="active site" description="Proton acceptor" evidence="6">
    <location>
        <position position="23"/>
    </location>
</feature>
<keyword evidence="9" id="KW-1185">Reference proteome</keyword>
<evidence type="ECO:0000313" key="8">
    <source>
        <dbReference type="EMBL" id="AJF06863.1"/>
    </source>
</evidence>
<dbReference type="EC" id="4.-.-.-" evidence="5"/>
<dbReference type="GO" id="GO:0070497">
    <property type="term" value="F:6-carboxytetrahydropterin synthase activity"/>
    <property type="evidence" value="ECO:0007669"/>
    <property type="project" value="UniProtKB-EC"/>
</dbReference>